<evidence type="ECO:0000256" key="5">
    <source>
        <dbReference type="ARBA" id="ARBA00022737"/>
    </source>
</evidence>
<dbReference type="SUPFAM" id="SSF52058">
    <property type="entry name" value="L domain-like"/>
    <property type="match status" value="1"/>
</dbReference>
<dbReference type="Gene3D" id="3.80.10.10">
    <property type="entry name" value="Ribonuclease Inhibitor"/>
    <property type="match status" value="1"/>
</dbReference>
<dbReference type="GO" id="GO:0016020">
    <property type="term" value="C:membrane"/>
    <property type="evidence" value="ECO:0007669"/>
    <property type="project" value="UniProtKB-SubCell"/>
</dbReference>
<keyword evidence="8" id="KW-0325">Glycoprotein</keyword>
<name>A0AA88UVG4_9ASTE</name>
<evidence type="ECO:0000313" key="12">
    <source>
        <dbReference type="Proteomes" id="UP001187471"/>
    </source>
</evidence>
<feature type="transmembrane region" description="Helical" evidence="9">
    <location>
        <begin position="308"/>
        <end position="330"/>
    </location>
</feature>
<dbReference type="Proteomes" id="UP001187471">
    <property type="component" value="Unassembled WGS sequence"/>
</dbReference>
<dbReference type="PANTHER" id="PTHR27008">
    <property type="entry name" value="OS04G0122200 PROTEIN"/>
    <property type="match status" value="1"/>
</dbReference>
<dbReference type="InterPro" id="IPR011009">
    <property type="entry name" value="Kinase-like_dom_sf"/>
</dbReference>
<keyword evidence="4" id="KW-0732">Signal</keyword>
<keyword evidence="3 9" id="KW-0812">Transmembrane</keyword>
<evidence type="ECO:0000256" key="9">
    <source>
        <dbReference type="SAM" id="Phobius"/>
    </source>
</evidence>
<protein>
    <recommendedName>
        <fullName evidence="10">Protein kinase domain-containing protein</fullName>
    </recommendedName>
</protein>
<dbReference type="FunFam" id="3.80.10.10:FF:000041">
    <property type="entry name" value="LRR receptor-like serine/threonine-protein kinase ERECTA"/>
    <property type="match status" value="1"/>
</dbReference>
<keyword evidence="2" id="KW-0433">Leucine-rich repeat</keyword>
<dbReference type="Pfam" id="PF13855">
    <property type="entry name" value="LRR_8"/>
    <property type="match status" value="1"/>
</dbReference>
<dbReference type="Gene3D" id="3.30.200.20">
    <property type="entry name" value="Phosphorylase Kinase, domain 1"/>
    <property type="match status" value="1"/>
</dbReference>
<dbReference type="SUPFAM" id="SSF56112">
    <property type="entry name" value="Protein kinase-like (PK-like)"/>
    <property type="match status" value="1"/>
</dbReference>
<evidence type="ECO:0000259" key="10">
    <source>
        <dbReference type="PROSITE" id="PS50011"/>
    </source>
</evidence>
<dbReference type="Pfam" id="PF00560">
    <property type="entry name" value="LRR_1"/>
    <property type="match status" value="3"/>
</dbReference>
<dbReference type="InterPro" id="IPR051809">
    <property type="entry name" value="Plant_receptor-like_S/T_kinase"/>
</dbReference>
<gene>
    <name evidence="11" type="ORF">RJ640_003790</name>
</gene>
<reference evidence="11" key="1">
    <citation type="submission" date="2022-12" db="EMBL/GenBank/DDBJ databases">
        <title>Draft genome assemblies for two species of Escallonia (Escalloniales).</title>
        <authorList>
            <person name="Chanderbali A."/>
            <person name="Dervinis C."/>
            <person name="Anghel I."/>
            <person name="Soltis D."/>
            <person name="Soltis P."/>
            <person name="Zapata F."/>
        </authorList>
    </citation>
    <scope>NUCLEOTIDE SEQUENCE</scope>
    <source>
        <strain evidence="11">UCBG92.1500</strain>
        <tissue evidence="11">Leaf</tissue>
    </source>
</reference>
<evidence type="ECO:0000256" key="1">
    <source>
        <dbReference type="ARBA" id="ARBA00004370"/>
    </source>
</evidence>
<keyword evidence="6 9" id="KW-1133">Transmembrane helix</keyword>
<proteinExistence type="predicted"/>
<organism evidence="11 12">
    <name type="scientific">Escallonia rubra</name>
    <dbReference type="NCBI Taxonomy" id="112253"/>
    <lineage>
        <taxon>Eukaryota</taxon>
        <taxon>Viridiplantae</taxon>
        <taxon>Streptophyta</taxon>
        <taxon>Embryophyta</taxon>
        <taxon>Tracheophyta</taxon>
        <taxon>Spermatophyta</taxon>
        <taxon>Magnoliopsida</taxon>
        <taxon>eudicotyledons</taxon>
        <taxon>Gunneridae</taxon>
        <taxon>Pentapetalae</taxon>
        <taxon>asterids</taxon>
        <taxon>campanulids</taxon>
        <taxon>Escalloniales</taxon>
        <taxon>Escalloniaceae</taxon>
        <taxon>Escallonia</taxon>
    </lineage>
</organism>
<dbReference type="PROSITE" id="PS50011">
    <property type="entry name" value="PROTEIN_KINASE_DOM"/>
    <property type="match status" value="1"/>
</dbReference>
<evidence type="ECO:0000256" key="2">
    <source>
        <dbReference type="ARBA" id="ARBA00022614"/>
    </source>
</evidence>
<keyword evidence="5" id="KW-0677">Repeat</keyword>
<dbReference type="AlphaFoldDB" id="A0AA88UVG4"/>
<comment type="subcellular location">
    <subcellularLocation>
        <location evidence="1">Membrane</location>
    </subcellularLocation>
</comment>
<dbReference type="EMBL" id="JAVXUO010000622">
    <property type="protein sequence ID" value="KAK2990722.1"/>
    <property type="molecule type" value="Genomic_DNA"/>
</dbReference>
<comment type="caution">
    <text evidence="11">The sequence shown here is derived from an EMBL/GenBank/DDBJ whole genome shotgun (WGS) entry which is preliminary data.</text>
</comment>
<dbReference type="PANTHER" id="PTHR27008:SF585">
    <property type="entry name" value="PROTEIN KINASE DOMAIN-CONTAINING PROTEIN"/>
    <property type="match status" value="1"/>
</dbReference>
<dbReference type="GO" id="GO:0005524">
    <property type="term" value="F:ATP binding"/>
    <property type="evidence" value="ECO:0007669"/>
    <property type="project" value="InterPro"/>
</dbReference>
<dbReference type="GO" id="GO:0004672">
    <property type="term" value="F:protein kinase activity"/>
    <property type="evidence" value="ECO:0007669"/>
    <property type="project" value="InterPro"/>
</dbReference>
<evidence type="ECO:0000256" key="6">
    <source>
        <dbReference type="ARBA" id="ARBA00022989"/>
    </source>
</evidence>
<feature type="domain" description="Protein kinase" evidence="10">
    <location>
        <begin position="366"/>
        <end position="489"/>
    </location>
</feature>
<dbReference type="InterPro" id="IPR001611">
    <property type="entry name" value="Leu-rich_rpt"/>
</dbReference>
<evidence type="ECO:0000256" key="8">
    <source>
        <dbReference type="ARBA" id="ARBA00023180"/>
    </source>
</evidence>
<keyword evidence="7 9" id="KW-0472">Membrane</keyword>
<evidence type="ECO:0000256" key="4">
    <source>
        <dbReference type="ARBA" id="ARBA00022729"/>
    </source>
</evidence>
<accession>A0AA88UVG4</accession>
<evidence type="ECO:0000256" key="7">
    <source>
        <dbReference type="ARBA" id="ARBA00023136"/>
    </source>
</evidence>
<evidence type="ECO:0000256" key="3">
    <source>
        <dbReference type="ARBA" id="ARBA00022692"/>
    </source>
</evidence>
<keyword evidence="12" id="KW-1185">Reference proteome</keyword>
<dbReference type="InterPro" id="IPR032675">
    <property type="entry name" value="LRR_dom_sf"/>
</dbReference>
<sequence length="489" mass="54237">MLQTVYLAENQLTGTIPNSISNSSNIISLDLGSNMLTGNVPTFLGELTLFQRLQLGPNLLTNEPSLGLSFLTSLTKYRSLNTLVIGSNRLDGVLPNSIGNLSTTLELLDTTGCHINGMIPSEIGNLSNLVTLALGNNDLTGSIPETIGKLQKIQQLQVYDTAIHGLILDNICKLTNLAEFNSIITKRFMGQYQATWGTFLHLNLSLSRNRLQGLIPELFADLVSLESLDLSLKNLSGTIPKSLEKLLHLGYLNMSFNELSGEIPNGGPFNTFTAGSYIRNEALCGAAQFHVKACKGNKRTGFSKTKIFMVYISQSITLITIAAAIAIWLLRRRARNTNLLVRENSLIHPFNRRISYYETLQATNNFTEDNLIGRGSIGLVYKGIFYNGMVAAVKVFNLQLQAAFKSFEAECEALRNIRHRNLVKSLKIWDGMASDHYRDVYSYGILLMETFTRKKPTDDLFVGELTMKKWVSEAFFKAVISIVDANLLT</sequence>
<evidence type="ECO:0000313" key="11">
    <source>
        <dbReference type="EMBL" id="KAK2990722.1"/>
    </source>
</evidence>
<dbReference type="InterPro" id="IPR000719">
    <property type="entry name" value="Prot_kinase_dom"/>
</dbReference>